<evidence type="ECO:0000313" key="4">
    <source>
        <dbReference type="EMBL" id="THU84847.1"/>
    </source>
</evidence>
<dbReference type="AlphaFoldDB" id="A0A4S8L821"/>
<feature type="compositionally biased region" description="Polar residues" evidence="1">
    <location>
        <begin position="145"/>
        <end position="164"/>
    </location>
</feature>
<dbReference type="EMBL" id="ML179577">
    <property type="protein sequence ID" value="THU84847.1"/>
    <property type="molecule type" value="Genomic_DNA"/>
</dbReference>
<proteinExistence type="predicted"/>
<feature type="chain" id="PRO_5020847579" description="Ion transport domain-containing protein" evidence="3">
    <location>
        <begin position="25"/>
        <end position="207"/>
    </location>
</feature>
<keyword evidence="5" id="KW-1185">Reference proteome</keyword>
<keyword evidence="2" id="KW-1133">Transmembrane helix</keyword>
<dbReference type="OrthoDB" id="2686513at2759"/>
<keyword evidence="3" id="KW-0732">Signal</keyword>
<gene>
    <name evidence="4" type="ORF">K435DRAFT_869872</name>
</gene>
<feature type="transmembrane region" description="Helical" evidence="2">
    <location>
        <begin position="89"/>
        <end position="109"/>
    </location>
</feature>
<name>A0A4S8L821_DENBC</name>
<protein>
    <recommendedName>
        <fullName evidence="6">Ion transport domain-containing protein</fullName>
    </recommendedName>
</protein>
<evidence type="ECO:0000256" key="2">
    <source>
        <dbReference type="SAM" id="Phobius"/>
    </source>
</evidence>
<evidence type="ECO:0000256" key="3">
    <source>
        <dbReference type="SAM" id="SignalP"/>
    </source>
</evidence>
<accession>A0A4S8L821</accession>
<keyword evidence="2" id="KW-0472">Membrane</keyword>
<reference evidence="4 5" key="1">
    <citation type="journal article" date="2019" name="Nat. Ecol. Evol.">
        <title>Megaphylogeny resolves global patterns of mushroom evolution.</title>
        <authorList>
            <person name="Varga T."/>
            <person name="Krizsan K."/>
            <person name="Foldi C."/>
            <person name="Dima B."/>
            <person name="Sanchez-Garcia M."/>
            <person name="Sanchez-Ramirez S."/>
            <person name="Szollosi G.J."/>
            <person name="Szarkandi J.G."/>
            <person name="Papp V."/>
            <person name="Albert L."/>
            <person name="Andreopoulos W."/>
            <person name="Angelini C."/>
            <person name="Antonin V."/>
            <person name="Barry K.W."/>
            <person name="Bougher N.L."/>
            <person name="Buchanan P."/>
            <person name="Buyck B."/>
            <person name="Bense V."/>
            <person name="Catcheside P."/>
            <person name="Chovatia M."/>
            <person name="Cooper J."/>
            <person name="Damon W."/>
            <person name="Desjardin D."/>
            <person name="Finy P."/>
            <person name="Geml J."/>
            <person name="Haridas S."/>
            <person name="Hughes K."/>
            <person name="Justo A."/>
            <person name="Karasinski D."/>
            <person name="Kautmanova I."/>
            <person name="Kiss B."/>
            <person name="Kocsube S."/>
            <person name="Kotiranta H."/>
            <person name="LaButti K.M."/>
            <person name="Lechner B.E."/>
            <person name="Liimatainen K."/>
            <person name="Lipzen A."/>
            <person name="Lukacs Z."/>
            <person name="Mihaltcheva S."/>
            <person name="Morgado L.N."/>
            <person name="Niskanen T."/>
            <person name="Noordeloos M.E."/>
            <person name="Ohm R.A."/>
            <person name="Ortiz-Santana B."/>
            <person name="Ovrebo C."/>
            <person name="Racz N."/>
            <person name="Riley R."/>
            <person name="Savchenko A."/>
            <person name="Shiryaev A."/>
            <person name="Soop K."/>
            <person name="Spirin V."/>
            <person name="Szebenyi C."/>
            <person name="Tomsovsky M."/>
            <person name="Tulloss R.E."/>
            <person name="Uehling J."/>
            <person name="Grigoriev I.V."/>
            <person name="Vagvolgyi C."/>
            <person name="Papp T."/>
            <person name="Martin F.M."/>
            <person name="Miettinen O."/>
            <person name="Hibbett D.S."/>
            <person name="Nagy L.G."/>
        </authorList>
    </citation>
    <scope>NUCLEOTIDE SEQUENCE [LARGE SCALE GENOMIC DNA]</scope>
    <source>
        <strain evidence="4 5">CBS 962.96</strain>
    </source>
</reference>
<evidence type="ECO:0000313" key="5">
    <source>
        <dbReference type="Proteomes" id="UP000297245"/>
    </source>
</evidence>
<sequence>MISVGLVLAGLALFALFFGPSSKSAVSLTPFGCHTNLDFLPHAAQEAASWEALFVYDVLLFIMLVRRGYKVYRSSQRIPILDIILRDGASYFVVMALANLANIFTFYLAGPYTRGGLSTFSSVSKFKLLKPWSMFPQPHLSHKQNISDNDLPTHPQSSRQSNSEPKSRVHQIEQYTSRTTRIEQLKHRFVECIVIVNVNVNVHELTA</sequence>
<evidence type="ECO:0008006" key="6">
    <source>
        <dbReference type="Google" id="ProtNLM"/>
    </source>
</evidence>
<dbReference type="Proteomes" id="UP000297245">
    <property type="component" value="Unassembled WGS sequence"/>
</dbReference>
<keyword evidence="2" id="KW-0812">Transmembrane</keyword>
<organism evidence="4 5">
    <name type="scientific">Dendrothele bispora (strain CBS 962.96)</name>
    <dbReference type="NCBI Taxonomy" id="1314807"/>
    <lineage>
        <taxon>Eukaryota</taxon>
        <taxon>Fungi</taxon>
        <taxon>Dikarya</taxon>
        <taxon>Basidiomycota</taxon>
        <taxon>Agaricomycotina</taxon>
        <taxon>Agaricomycetes</taxon>
        <taxon>Agaricomycetidae</taxon>
        <taxon>Agaricales</taxon>
        <taxon>Agaricales incertae sedis</taxon>
        <taxon>Dendrothele</taxon>
    </lineage>
</organism>
<feature type="signal peptide" evidence="3">
    <location>
        <begin position="1"/>
        <end position="24"/>
    </location>
</feature>
<evidence type="ECO:0000256" key="1">
    <source>
        <dbReference type="SAM" id="MobiDB-lite"/>
    </source>
</evidence>
<feature type="region of interest" description="Disordered" evidence="1">
    <location>
        <begin position="145"/>
        <end position="172"/>
    </location>
</feature>
<feature type="transmembrane region" description="Helical" evidence="2">
    <location>
        <begin position="49"/>
        <end position="69"/>
    </location>
</feature>